<accession>A0A4R1BDQ1</accession>
<reference evidence="2 3" key="1">
    <citation type="submission" date="2019-03" db="EMBL/GenBank/DDBJ databases">
        <title>Genome sequence of Thiobacillaceae bacterium LSR1, a sulfur-oxidizing bacterium isolated from freshwater sediment.</title>
        <authorList>
            <person name="Li S."/>
        </authorList>
    </citation>
    <scope>NUCLEOTIDE SEQUENCE [LARGE SCALE GENOMIC DNA]</scope>
    <source>
        <strain evidence="2 3">LSR1</strain>
    </source>
</reference>
<organism evidence="2 3">
    <name type="scientific">Parasulfuritortus cantonensis</name>
    <dbReference type="NCBI Taxonomy" id="2528202"/>
    <lineage>
        <taxon>Bacteria</taxon>
        <taxon>Pseudomonadati</taxon>
        <taxon>Pseudomonadota</taxon>
        <taxon>Betaproteobacteria</taxon>
        <taxon>Nitrosomonadales</taxon>
        <taxon>Thiobacillaceae</taxon>
        <taxon>Parasulfuritortus</taxon>
    </lineage>
</organism>
<sequence length="81" mass="9092">MSQRKPGMTVGSGQQIFGCDDIDAAERHQAQQQVDEAYRKGKKLHDDIQDDPRHAGKPSDDGYAHMSEAEREAYKNGFRGE</sequence>
<feature type="compositionally biased region" description="Basic and acidic residues" evidence="1">
    <location>
        <begin position="36"/>
        <end position="81"/>
    </location>
</feature>
<name>A0A4R1BDQ1_9PROT</name>
<comment type="caution">
    <text evidence="2">The sequence shown here is derived from an EMBL/GenBank/DDBJ whole genome shotgun (WGS) entry which is preliminary data.</text>
</comment>
<feature type="region of interest" description="Disordered" evidence="1">
    <location>
        <begin position="1"/>
        <end position="81"/>
    </location>
</feature>
<dbReference type="Proteomes" id="UP000295443">
    <property type="component" value="Unassembled WGS sequence"/>
</dbReference>
<evidence type="ECO:0000313" key="2">
    <source>
        <dbReference type="EMBL" id="TCJ15174.1"/>
    </source>
</evidence>
<dbReference type="AlphaFoldDB" id="A0A4R1BDQ1"/>
<evidence type="ECO:0000256" key="1">
    <source>
        <dbReference type="SAM" id="MobiDB-lite"/>
    </source>
</evidence>
<protein>
    <submittedName>
        <fullName evidence="2">Uncharacterized protein</fullName>
    </submittedName>
</protein>
<dbReference type="RefSeq" id="WP_131446261.1">
    <property type="nucleotide sequence ID" value="NZ_SJZB01000029.1"/>
</dbReference>
<proteinExistence type="predicted"/>
<evidence type="ECO:0000313" key="3">
    <source>
        <dbReference type="Proteomes" id="UP000295443"/>
    </source>
</evidence>
<dbReference type="EMBL" id="SJZB01000029">
    <property type="protein sequence ID" value="TCJ15174.1"/>
    <property type="molecule type" value="Genomic_DNA"/>
</dbReference>
<dbReference type="OrthoDB" id="9999356at2"/>
<keyword evidence="3" id="KW-1185">Reference proteome</keyword>
<gene>
    <name evidence="2" type="ORF">EZJ19_07645</name>
</gene>